<dbReference type="Proteomes" id="UP000216063">
    <property type="component" value="Unassembled WGS sequence"/>
</dbReference>
<feature type="region of interest" description="Disordered" evidence="1">
    <location>
        <begin position="47"/>
        <end position="80"/>
    </location>
</feature>
<proteinExistence type="predicted"/>
<reference evidence="2 3" key="1">
    <citation type="submission" date="2017-07" db="EMBL/GenBank/DDBJ databases">
        <title>The new phylogeny of genus Mycobacterium.</title>
        <authorList>
            <person name="Tortoli E."/>
            <person name="Trovato A."/>
            <person name="Cirillo D.M."/>
        </authorList>
    </citation>
    <scope>NUCLEOTIDE SEQUENCE [LARGE SCALE GENOMIC DNA]</scope>
    <source>
        <strain evidence="2 3">ATCC 33027</strain>
    </source>
</reference>
<dbReference type="RefSeq" id="WP_094482489.1">
    <property type="nucleotide sequence ID" value="NZ_JACKSC010000236.1"/>
</dbReference>
<evidence type="ECO:0000313" key="2">
    <source>
        <dbReference type="EMBL" id="OYN77325.1"/>
    </source>
</evidence>
<protein>
    <submittedName>
        <fullName evidence="2">Uncharacterized protein</fullName>
    </submittedName>
</protein>
<evidence type="ECO:0000313" key="3">
    <source>
        <dbReference type="Proteomes" id="UP000216063"/>
    </source>
</evidence>
<organism evidence="2 3">
    <name type="scientific">Mycolicibacterium sphagni</name>
    <dbReference type="NCBI Taxonomy" id="1786"/>
    <lineage>
        <taxon>Bacteria</taxon>
        <taxon>Bacillati</taxon>
        <taxon>Actinomycetota</taxon>
        <taxon>Actinomycetes</taxon>
        <taxon>Mycobacteriales</taxon>
        <taxon>Mycobacteriaceae</taxon>
        <taxon>Mycolicibacterium</taxon>
    </lineage>
</organism>
<sequence length="80" mass="7802">MLGTVVGGGAIAVLGLFGLTHPAPISLTHTADSGDETKFPPYSSPAVAGMNIGPTTTAQPSDEPTALATTKAVPAIKAGS</sequence>
<dbReference type="AlphaFoldDB" id="A0A255DJB2"/>
<name>A0A255DJB2_9MYCO</name>
<dbReference type="OrthoDB" id="4638261at2"/>
<comment type="caution">
    <text evidence="2">The sequence shown here is derived from an EMBL/GenBank/DDBJ whole genome shotgun (WGS) entry which is preliminary data.</text>
</comment>
<evidence type="ECO:0000256" key="1">
    <source>
        <dbReference type="SAM" id="MobiDB-lite"/>
    </source>
</evidence>
<accession>A0A255DJB2</accession>
<feature type="compositionally biased region" description="Polar residues" evidence="1">
    <location>
        <begin position="53"/>
        <end position="62"/>
    </location>
</feature>
<gene>
    <name evidence="2" type="ORF">CG716_19165</name>
</gene>
<dbReference type="EMBL" id="NOZR01000017">
    <property type="protein sequence ID" value="OYN77325.1"/>
    <property type="molecule type" value="Genomic_DNA"/>
</dbReference>
<keyword evidence="3" id="KW-1185">Reference proteome</keyword>